<proteinExistence type="predicted"/>
<dbReference type="Gene3D" id="3.40.1580.10">
    <property type="entry name" value="SMI1/KNR4-like"/>
    <property type="match status" value="1"/>
</dbReference>
<dbReference type="InterPro" id="IPR018958">
    <property type="entry name" value="Knr4/Smi1-like_dom"/>
</dbReference>
<organism evidence="2 3">
    <name type="scientific">Hymenobacter actinosclerus</name>
    <dbReference type="NCBI Taxonomy" id="82805"/>
    <lineage>
        <taxon>Bacteria</taxon>
        <taxon>Pseudomonadati</taxon>
        <taxon>Bacteroidota</taxon>
        <taxon>Cytophagia</taxon>
        <taxon>Cytophagales</taxon>
        <taxon>Hymenobacteraceae</taxon>
        <taxon>Hymenobacter</taxon>
    </lineage>
</organism>
<accession>A0A1I0FM06</accession>
<dbReference type="Proteomes" id="UP000198697">
    <property type="component" value="Unassembled WGS sequence"/>
</dbReference>
<dbReference type="EMBL" id="FOHS01000002">
    <property type="protein sequence ID" value="SET59263.1"/>
    <property type="molecule type" value="Genomic_DNA"/>
</dbReference>
<gene>
    <name evidence="2" type="ORF">SAMN04487998_2327</name>
</gene>
<dbReference type="SUPFAM" id="SSF160631">
    <property type="entry name" value="SMI1/KNR4-like"/>
    <property type="match status" value="1"/>
</dbReference>
<sequence length="219" mass="25472">MWYDKFTFFNKQPGLDNQPSEDFFIRPTTDDEFKSISEYAKKPKEDFLIPSELRLPLEYIQLLKYSNGGGIINGEREFGYFGPETIREMYIGYGFLIWAPQILPIAFNGGGKFYTYDFRKNPESPSLYLVPSGSIGHDEDCVFLGDTLEEVLSKTTNVEDELYIPNPNYQPSEKEKLIELKLKLIAIKEDKDNGKINLKYFINAKRQIEDEIKIFNTRI</sequence>
<feature type="domain" description="Knr4/Smi1-like" evidence="1">
    <location>
        <begin position="53"/>
        <end position="153"/>
    </location>
</feature>
<evidence type="ECO:0000259" key="1">
    <source>
        <dbReference type="Pfam" id="PF09346"/>
    </source>
</evidence>
<dbReference type="Pfam" id="PF09346">
    <property type="entry name" value="SMI1_KNR4"/>
    <property type="match status" value="1"/>
</dbReference>
<dbReference type="AlphaFoldDB" id="A0A1I0FM06"/>
<evidence type="ECO:0000313" key="2">
    <source>
        <dbReference type="EMBL" id="SET59263.1"/>
    </source>
</evidence>
<dbReference type="InterPro" id="IPR037883">
    <property type="entry name" value="Knr4/Smi1-like_sf"/>
</dbReference>
<dbReference type="OrthoDB" id="2633244at2"/>
<evidence type="ECO:0000313" key="3">
    <source>
        <dbReference type="Proteomes" id="UP000198697"/>
    </source>
</evidence>
<dbReference type="RefSeq" id="WP_092771532.1">
    <property type="nucleotide sequence ID" value="NZ_FOHS01000002.1"/>
</dbReference>
<name>A0A1I0FM06_9BACT</name>
<keyword evidence="3" id="KW-1185">Reference proteome</keyword>
<reference evidence="3" key="1">
    <citation type="submission" date="2016-10" db="EMBL/GenBank/DDBJ databases">
        <authorList>
            <person name="Varghese N."/>
            <person name="Submissions S."/>
        </authorList>
    </citation>
    <scope>NUCLEOTIDE SEQUENCE [LARGE SCALE GENOMIC DNA]</scope>
    <source>
        <strain evidence="3">DSM 15310</strain>
    </source>
</reference>
<protein>
    <submittedName>
        <fullName evidence="2">SMI1 / KNR4 family (SUKH-1)</fullName>
    </submittedName>
</protein>